<dbReference type="Pfam" id="PF04442">
    <property type="entry name" value="CtaG_Cox11"/>
    <property type="match status" value="1"/>
</dbReference>
<feature type="transmembrane region" description="Helical" evidence="7">
    <location>
        <begin position="133"/>
        <end position="152"/>
    </location>
</feature>
<comment type="function">
    <text evidence="1">Exerts its effect at some terminal stage of cytochrome c oxidase synthesis, probably by being involved in the insertion of the copper B into subunit I.</text>
</comment>
<dbReference type="Gene3D" id="2.60.370.10">
    <property type="entry name" value="Ctag/Cox11"/>
    <property type="match status" value="1"/>
</dbReference>
<evidence type="ECO:0000256" key="3">
    <source>
        <dbReference type="ARBA" id="ARBA00022692"/>
    </source>
</evidence>
<evidence type="ECO:0000313" key="8">
    <source>
        <dbReference type="EMBL" id="KAK4537830.1"/>
    </source>
</evidence>
<dbReference type="Proteomes" id="UP001301350">
    <property type="component" value="Unassembled WGS sequence"/>
</dbReference>
<dbReference type="PANTHER" id="PTHR21320">
    <property type="entry name" value="CYTOCHROME C OXIDASE ASSEMBLY PROTEIN COX11-RELATED"/>
    <property type="match status" value="1"/>
</dbReference>
<accession>A0AAV9IZS3</accession>
<evidence type="ECO:0000256" key="2">
    <source>
        <dbReference type="ARBA" id="ARBA00004243"/>
    </source>
</evidence>
<evidence type="ECO:0000256" key="7">
    <source>
        <dbReference type="SAM" id="Phobius"/>
    </source>
</evidence>
<dbReference type="GO" id="GO:0005743">
    <property type="term" value="C:mitochondrial inner membrane"/>
    <property type="evidence" value="ECO:0007669"/>
    <property type="project" value="UniProtKB-SubCell"/>
</dbReference>
<dbReference type="GO" id="GO:0005507">
    <property type="term" value="F:copper ion binding"/>
    <property type="evidence" value="ECO:0007669"/>
    <property type="project" value="InterPro"/>
</dbReference>
<dbReference type="EMBL" id="JANCYW010000014">
    <property type="protein sequence ID" value="KAK4537830.1"/>
    <property type="molecule type" value="Genomic_DNA"/>
</dbReference>
<comment type="subcellular location">
    <subcellularLocation>
        <location evidence="2">Mitochondrion inner membrane</location>
        <topology evidence="2">Single-pass membrane protein</topology>
        <orientation evidence="2">Intermembrane side</orientation>
    </subcellularLocation>
</comment>
<dbReference type="SUPFAM" id="SSF110111">
    <property type="entry name" value="Ctag/Cox11"/>
    <property type="match status" value="1"/>
</dbReference>
<reference evidence="8 9" key="1">
    <citation type="submission" date="2022-07" db="EMBL/GenBank/DDBJ databases">
        <title>Genome-wide signatures of adaptation to extreme environments.</title>
        <authorList>
            <person name="Cho C.H."/>
            <person name="Yoon H.S."/>
        </authorList>
    </citation>
    <scope>NUCLEOTIDE SEQUENCE [LARGE SCALE GENOMIC DNA]</scope>
    <source>
        <strain evidence="8 9">DBV 063 E5</strain>
    </source>
</reference>
<dbReference type="NCBIfam" id="NF003465">
    <property type="entry name" value="PRK05089.1"/>
    <property type="match status" value="1"/>
</dbReference>
<keyword evidence="5 7" id="KW-0472">Membrane</keyword>
<comment type="caution">
    <text evidence="8">The sequence shown here is derived from an EMBL/GenBank/DDBJ whole genome shotgun (WGS) entry which is preliminary data.</text>
</comment>
<proteinExistence type="inferred from homology"/>
<dbReference type="FunFam" id="2.60.370.10:FF:000001">
    <property type="entry name" value="COX11 cytochrome c oxidase assembly homolog"/>
    <property type="match status" value="1"/>
</dbReference>
<evidence type="ECO:0000256" key="4">
    <source>
        <dbReference type="ARBA" id="ARBA00022989"/>
    </source>
</evidence>
<evidence type="ECO:0000256" key="1">
    <source>
        <dbReference type="ARBA" id="ARBA00004007"/>
    </source>
</evidence>
<evidence type="ECO:0000256" key="5">
    <source>
        <dbReference type="ARBA" id="ARBA00023136"/>
    </source>
</evidence>
<dbReference type="AlphaFoldDB" id="A0AAV9IZS3"/>
<dbReference type="PANTHER" id="PTHR21320:SF3">
    <property type="entry name" value="CYTOCHROME C OXIDASE ASSEMBLY PROTEIN COX11, MITOCHONDRIAL-RELATED"/>
    <property type="match status" value="1"/>
</dbReference>
<keyword evidence="4 7" id="KW-1133">Transmembrane helix</keyword>
<sequence>MVWNSGLLCLRTWRAGWRAAAKAHQRLGASQRTAAVPGAAQPATTARRHFHAEASASRSGLSGLPREKHDAPRTVDNPTTTPLSPALLVARSRKLPPLAFWPQKRGLATLPEGRTGPQQAGGSASLRERNVNFGLWAFAGALAAMALAYGSVPLYRMFCQVTGYGGTVQTPGTQGRPASDDAPGEGDAANAESQAAARRERMRVNAAHRPIRIRFNADVSPTMPLSFVPRQIEMAVLPGETALAFYTAHNKSDQDVIGVATYNVMPAKAGIYFNKIQCFCFEEQRLRANEKIDMPVFFFLDKEFAEDPRMADVDSIILSYTFFRAADVSPQFLAEQQAKIAAA</sequence>
<dbReference type="HAMAP" id="MF_00155">
    <property type="entry name" value="CtaG"/>
    <property type="match status" value="1"/>
</dbReference>
<keyword evidence="3 7" id="KW-0812">Transmembrane</keyword>
<keyword evidence="9" id="KW-1185">Reference proteome</keyword>
<name>A0AAV9IZS3_CYACA</name>
<evidence type="ECO:0000313" key="9">
    <source>
        <dbReference type="Proteomes" id="UP001301350"/>
    </source>
</evidence>
<feature type="region of interest" description="Disordered" evidence="6">
    <location>
        <begin position="29"/>
        <end position="83"/>
    </location>
</feature>
<dbReference type="InterPro" id="IPR007533">
    <property type="entry name" value="Cyt_c_oxidase_assmbl_CtaG"/>
</dbReference>
<dbReference type="InterPro" id="IPR023471">
    <property type="entry name" value="CtaG/Cox11_dom_sf"/>
</dbReference>
<evidence type="ECO:0000256" key="6">
    <source>
        <dbReference type="SAM" id="MobiDB-lite"/>
    </source>
</evidence>
<gene>
    <name evidence="8" type="ORF">CDCA_CDCA14G3855</name>
</gene>
<organism evidence="8 9">
    <name type="scientific">Cyanidium caldarium</name>
    <name type="common">Red alga</name>
    <dbReference type="NCBI Taxonomy" id="2771"/>
    <lineage>
        <taxon>Eukaryota</taxon>
        <taxon>Rhodophyta</taxon>
        <taxon>Bangiophyceae</taxon>
        <taxon>Cyanidiales</taxon>
        <taxon>Cyanidiaceae</taxon>
        <taxon>Cyanidium</taxon>
    </lineage>
</organism>
<feature type="region of interest" description="Disordered" evidence="6">
    <location>
        <begin position="167"/>
        <end position="194"/>
    </location>
</feature>
<protein>
    <submittedName>
        <fullName evidence="8">Uncharacterized protein</fullName>
    </submittedName>
</protein>